<evidence type="ECO:0000256" key="1">
    <source>
        <dbReference type="ARBA" id="ARBA00004479"/>
    </source>
</evidence>
<evidence type="ECO:0000256" key="9">
    <source>
        <dbReference type="ARBA" id="ARBA00022840"/>
    </source>
</evidence>
<dbReference type="PROSITE" id="PS00108">
    <property type="entry name" value="PROTEIN_KINASE_ST"/>
    <property type="match status" value="1"/>
</dbReference>
<dbReference type="PROSITE" id="PS50011">
    <property type="entry name" value="PROTEIN_KINASE_DOM"/>
    <property type="match status" value="1"/>
</dbReference>
<keyword evidence="4 13" id="KW-0808">Transferase</keyword>
<sequence length="439" mass="49256">MCASWLTCGLLLGTLCAGLSHGEADTRECLYYNINYELEKTNQSGVERCEGEKDKRSHCYASWRNNSGSIELVKKGCWLDDFNCYDRKFLQRKRFTHLPDVTVPLIKAPPSTVGVLNVLIYCLLPVTMLSVALLTAVWMYRHRKPPYGHVDIAEDPGPPPASPLLGLKPLQLLEVKARGRFGCVWKAQMMNEYVAVKVFPIQAELWLISEFHERGSLSDFLKGNVVSWSELCHIAESMARGLSFLHEDVPRQKGEGPKPAIAHRDFKSKNIMLRSDLTAVIGDFGLAVCFESGKPPGETHGQVGTRRYMAPELVSRCKAADGLVEEYMLPFEEEVGQHPSLEDLQDIIVHKKMRPAFKDLWLKHSGLALICEAVEECWDHDAEARLSASCVEERISQVRRLTSTIARLPPTTPQSNRCHVSLPTLSRHLAADKGPRVEP</sequence>
<evidence type="ECO:0000313" key="16">
    <source>
        <dbReference type="EMBL" id="KAK2811743.1"/>
    </source>
</evidence>
<feature type="signal peptide" evidence="14">
    <location>
        <begin position="1"/>
        <end position="22"/>
    </location>
</feature>
<evidence type="ECO:0000256" key="10">
    <source>
        <dbReference type="ARBA" id="ARBA00022989"/>
    </source>
</evidence>
<dbReference type="GO" id="GO:0046872">
    <property type="term" value="F:metal ion binding"/>
    <property type="evidence" value="ECO:0007669"/>
    <property type="project" value="UniProtKB-KW"/>
</dbReference>
<dbReference type="SUPFAM" id="SSF57302">
    <property type="entry name" value="Snake toxin-like"/>
    <property type="match status" value="1"/>
</dbReference>
<evidence type="ECO:0000256" key="5">
    <source>
        <dbReference type="ARBA" id="ARBA00022692"/>
    </source>
</evidence>
<name>A0AA88IY44_CHASR</name>
<keyword evidence="10 13" id="KW-1133">Transmembrane helix</keyword>
<comment type="catalytic activity">
    <reaction evidence="13">
        <text>L-threonyl-[receptor-protein] + ATP = O-phospho-L-threonyl-[receptor-protein] + ADP + H(+)</text>
        <dbReference type="Rhea" id="RHEA:44880"/>
        <dbReference type="Rhea" id="RHEA-COMP:11024"/>
        <dbReference type="Rhea" id="RHEA-COMP:11025"/>
        <dbReference type="ChEBI" id="CHEBI:15378"/>
        <dbReference type="ChEBI" id="CHEBI:30013"/>
        <dbReference type="ChEBI" id="CHEBI:30616"/>
        <dbReference type="ChEBI" id="CHEBI:61977"/>
        <dbReference type="ChEBI" id="CHEBI:456216"/>
        <dbReference type="EC" id="2.7.11.30"/>
    </reaction>
</comment>
<evidence type="ECO:0000256" key="2">
    <source>
        <dbReference type="ARBA" id="ARBA00009605"/>
    </source>
</evidence>
<dbReference type="InterPro" id="IPR000719">
    <property type="entry name" value="Prot_kinase_dom"/>
</dbReference>
<evidence type="ECO:0000256" key="11">
    <source>
        <dbReference type="ARBA" id="ARBA00023136"/>
    </source>
</evidence>
<evidence type="ECO:0000256" key="6">
    <source>
        <dbReference type="ARBA" id="ARBA00022729"/>
    </source>
</evidence>
<reference evidence="16" key="1">
    <citation type="submission" date="2023-07" db="EMBL/GenBank/DDBJ databases">
        <title>Chromosome-level Genome Assembly of Striped Snakehead (Channa striata).</title>
        <authorList>
            <person name="Liu H."/>
        </authorList>
    </citation>
    <scope>NUCLEOTIDE SEQUENCE</scope>
    <source>
        <strain evidence="16">Gz</strain>
        <tissue evidence="16">Muscle</tissue>
    </source>
</reference>
<dbReference type="Gene3D" id="2.10.60.10">
    <property type="entry name" value="CD59"/>
    <property type="match status" value="1"/>
</dbReference>
<keyword evidence="13" id="KW-0460">Magnesium</keyword>
<dbReference type="AlphaFoldDB" id="A0AA88IY44"/>
<evidence type="ECO:0000256" key="4">
    <source>
        <dbReference type="ARBA" id="ARBA00022679"/>
    </source>
</evidence>
<evidence type="ECO:0000256" key="12">
    <source>
        <dbReference type="ARBA" id="ARBA00023170"/>
    </source>
</evidence>
<keyword evidence="12 13" id="KW-0675">Receptor</keyword>
<evidence type="ECO:0000256" key="3">
    <source>
        <dbReference type="ARBA" id="ARBA00022527"/>
    </source>
</evidence>
<dbReference type="PANTHER" id="PTHR23255:SF70">
    <property type="entry name" value="ACTIVIN RECEPTOR TYPE-2B"/>
    <property type="match status" value="1"/>
</dbReference>
<dbReference type="InterPro" id="IPR011009">
    <property type="entry name" value="Kinase-like_dom_sf"/>
</dbReference>
<evidence type="ECO:0000256" key="7">
    <source>
        <dbReference type="ARBA" id="ARBA00022741"/>
    </source>
</evidence>
<dbReference type="InterPro" id="IPR000333">
    <property type="entry name" value="TGFB_receptor"/>
</dbReference>
<dbReference type="GO" id="GO:0071363">
    <property type="term" value="P:cellular response to growth factor stimulus"/>
    <property type="evidence" value="ECO:0007669"/>
    <property type="project" value="TreeGrafter"/>
</dbReference>
<organism evidence="16 17">
    <name type="scientific">Channa striata</name>
    <name type="common">Snakehead murrel</name>
    <name type="synonym">Ophicephalus striatus</name>
    <dbReference type="NCBI Taxonomy" id="64152"/>
    <lineage>
        <taxon>Eukaryota</taxon>
        <taxon>Metazoa</taxon>
        <taxon>Chordata</taxon>
        <taxon>Craniata</taxon>
        <taxon>Vertebrata</taxon>
        <taxon>Euteleostomi</taxon>
        <taxon>Actinopterygii</taxon>
        <taxon>Neopterygii</taxon>
        <taxon>Teleostei</taxon>
        <taxon>Neoteleostei</taxon>
        <taxon>Acanthomorphata</taxon>
        <taxon>Anabantaria</taxon>
        <taxon>Anabantiformes</taxon>
        <taxon>Channoidei</taxon>
        <taxon>Channidae</taxon>
        <taxon>Channa</taxon>
    </lineage>
</organism>
<comment type="cofactor">
    <cofactor evidence="13">
        <name>Mg(2+)</name>
        <dbReference type="ChEBI" id="CHEBI:18420"/>
    </cofactor>
    <cofactor evidence="13">
        <name>Mn(2+)</name>
        <dbReference type="ChEBI" id="CHEBI:29035"/>
    </cofactor>
</comment>
<dbReference type="GO" id="GO:0005524">
    <property type="term" value="F:ATP binding"/>
    <property type="evidence" value="ECO:0007669"/>
    <property type="project" value="UniProtKB-UniRule"/>
</dbReference>
<dbReference type="EC" id="2.7.11.30" evidence="13"/>
<keyword evidence="8 13" id="KW-0418">Kinase</keyword>
<keyword evidence="5 13" id="KW-0812">Transmembrane</keyword>
<feature type="chain" id="PRO_5041702799" description="Serine/threonine-protein kinase receptor" evidence="14">
    <location>
        <begin position="23"/>
        <end position="439"/>
    </location>
</feature>
<dbReference type="SUPFAM" id="SSF56112">
    <property type="entry name" value="Protein kinase-like (PK-like)"/>
    <property type="match status" value="1"/>
</dbReference>
<keyword evidence="13" id="KW-0464">Manganese</keyword>
<dbReference type="Gene3D" id="1.10.510.10">
    <property type="entry name" value="Transferase(Phosphotransferase) domain 1"/>
    <property type="match status" value="1"/>
</dbReference>
<keyword evidence="7 13" id="KW-0547">Nucleotide-binding</keyword>
<dbReference type="PRINTS" id="PR00653">
    <property type="entry name" value="ACTIVIN2R"/>
</dbReference>
<keyword evidence="13" id="KW-0479">Metal-binding</keyword>
<comment type="subcellular location">
    <subcellularLocation>
        <location evidence="1 13">Membrane</location>
        <topology evidence="1 13">Single-pass type I membrane protein</topology>
    </subcellularLocation>
</comment>
<dbReference type="Pfam" id="PF00069">
    <property type="entry name" value="Pkinase"/>
    <property type="match status" value="1"/>
</dbReference>
<protein>
    <recommendedName>
        <fullName evidence="13">Serine/threonine-protein kinase receptor</fullName>
        <ecNumber evidence="13">2.7.11.30</ecNumber>
    </recommendedName>
</protein>
<dbReference type="EMBL" id="JAUPFM010000159">
    <property type="protein sequence ID" value="KAK2811743.1"/>
    <property type="molecule type" value="Genomic_DNA"/>
</dbReference>
<feature type="transmembrane region" description="Helical" evidence="13">
    <location>
        <begin position="118"/>
        <end position="140"/>
    </location>
</feature>
<evidence type="ECO:0000256" key="8">
    <source>
        <dbReference type="ARBA" id="ARBA00022777"/>
    </source>
</evidence>
<dbReference type="GO" id="GO:0048185">
    <property type="term" value="F:activin binding"/>
    <property type="evidence" value="ECO:0007669"/>
    <property type="project" value="TreeGrafter"/>
</dbReference>
<keyword evidence="17" id="KW-1185">Reference proteome</keyword>
<feature type="domain" description="Protein kinase" evidence="15">
    <location>
        <begin position="170"/>
        <end position="395"/>
    </location>
</feature>
<keyword evidence="6 14" id="KW-0732">Signal</keyword>
<comment type="caution">
    <text evidence="16">The sequence shown here is derived from an EMBL/GenBank/DDBJ whole genome shotgun (WGS) entry which is preliminary data.</text>
</comment>
<evidence type="ECO:0000259" key="15">
    <source>
        <dbReference type="PROSITE" id="PS50011"/>
    </source>
</evidence>
<dbReference type="Proteomes" id="UP001187415">
    <property type="component" value="Unassembled WGS sequence"/>
</dbReference>
<evidence type="ECO:0000256" key="13">
    <source>
        <dbReference type="RuleBase" id="RU361271"/>
    </source>
</evidence>
<comment type="similarity">
    <text evidence="2 13">Belongs to the protein kinase superfamily. TKL Ser/Thr protein kinase family. TGFB receptor subfamily.</text>
</comment>
<keyword evidence="3 13" id="KW-0723">Serine/threonine-protein kinase</keyword>
<proteinExistence type="inferred from homology"/>
<dbReference type="GO" id="GO:0048179">
    <property type="term" value="C:activin receptor complex"/>
    <property type="evidence" value="ECO:0007669"/>
    <property type="project" value="TreeGrafter"/>
</dbReference>
<dbReference type="InterPro" id="IPR008271">
    <property type="entry name" value="Ser/Thr_kinase_AS"/>
</dbReference>
<dbReference type="PANTHER" id="PTHR23255">
    <property type="entry name" value="TRANSFORMING GROWTH FACTOR-BETA RECEPTOR TYPE I AND II"/>
    <property type="match status" value="1"/>
</dbReference>
<gene>
    <name evidence="16" type="ORF">Q5P01_000143</name>
</gene>
<dbReference type="GO" id="GO:0017002">
    <property type="term" value="F:activin receptor activity"/>
    <property type="evidence" value="ECO:0007669"/>
    <property type="project" value="TreeGrafter"/>
</dbReference>
<accession>A0AA88IY44</accession>
<dbReference type="InterPro" id="IPR045860">
    <property type="entry name" value="Snake_toxin-like_sf"/>
</dbReference>
<keyword evidence="11 13" id="KW-0472">Membrane</keyword>
<evidence type="ECO:0000313" key="17">
    <source>
        <dbReference type="Proteomes" id="UP001187415"/>
    </source>
</evidence>
<evidence type="ECO:0000256" key="14">
    <source>
        <dbReference type="SAM" id="SignalP"/>
    </source>
</evidence>
<dbReference type="Gene3D" id="3.30.200.20">
    <property type="entry name" value="Phosphorylase Kinase, domain 1"/>
    <property type="match status" value="1"/>
</dbReference>
<keyword evidence="9 13" id="KW-0067">ATP-binding</keyword>